<accession>A0A8H7E7X2</accession>
<proteinExistence type="predicted"/>
<gene>
    <name evidence="1" type="ORF">GJ744_004101</name>
</gene>
<evidence type="ECO:0000313" key="2">
    <source>
        <dbReference type="Proteomes" id="UP000606974"/>
    </source>
</evidence>
<dbReference type="Proteomes" id="UP000606974">
    <property type="component" value="Unassembled WGS sequence"/>
</dbReference>
<sequence length="112" mass="12784">MHPGTGSSCNNDTRMKLIGRYEQAESPSGHLKQWTRALWPQADFYCSSIGSTQEVFTADLCSLPEARLRFEFPSRPTIFVHWVASTEKKDSRDTENVWDIPKGVCFSWRQAA</sequence>
<keyword evidence="2" id="KW-1185">Reference proteome</keyword>
<evidence type="ECO:0000313" key="1">
    <source>
        <dbReference type="EMBL" id="KAF7511513.1"/>
    </source>
</evidence>
<dbReference type="AlphaFoldDB" id="A0A8H7E7X2"/>
<comment type="caution">
    <text evidence="1">The sequence shown here is derived from an EMBL/GenBank/DDBJ whole genome shotgun (WGS) entry which is preliminary data.</text>
</comment>
<protein>
    <submittedName>
        <fullName evidence="1">Uncharacterized protein</fullName>
    </submittedName>
</protein>
<dbReference type="EMBL" id="JAACFV010000019">
    <property type="protein sequence ID" value="KAF7511513.1"/>
    <property type="molecule type" value="Genomic_DNA"/>
</dbReference>
<name>A0A8H7E7X2_9EURO</name>
<organism evidence="1 2">
    <name type="scientific">Endocarpon pusillum</name>
    <dbReference type="NCBI Taxonomy" id="364733"/>
    <lineage>
        <taxon>Eukaryota</taxon>
        <taxon>Fungi</taxon>
        <taxon>Dikarya</taxon>
        <taxon>Ascomycota</taxon>
        <taxon>Pezizomycotina</taxon>
        <taxon>Eurotiomycetes</taxon>
        <taxon>Chaetothyriomycetidae</taxon>
        <taxon>Verrucariales</taxon>
        <taxon>Verrucariaceae</taxon>
        <taxon>Endocarpon</taxon>
    </lineage>
</organism>
<reference evidence="1" key="1">
    <citation type="submission" date="2020-02" db="EMBL/GenBank/DDBJ databases">
        <authorList>
            <person name="Palmer J.M."/>
        </authorList>
    </citation>
    <scope>NUCLEOTIDE SEQUENCE</scope>
    <source>
        <strain evidence="1">EPUS1.4</strain>
        <tissue evidence="1">Thallus</tissue>
    </source>
</reference>